<dbReference type="Proteomes" id="UP001152049">
    <property type="component" value="Unassembled WGS sequence"/>
</dbReference>
<name>A0A9W8RNA6_9HYPO</name>
<comment type="similarity">
    <text evidence="1">Belongs to the FAD-dependent oxidoreductase family.</text>
</comment>
<protein>
    <recommendedName>
        <fullName evidence="5">FAD/NAD(P)-binding domain-containing protein</fullName>
    </recommendedName>
</protein>
<keyword evidence="3" id="KW-0274">FAD</keyword>
<dbReference type="PANTHER" id="PTHR43735">
    <property type="entry name" value="APOPTOSIS-INDUCING FACTOR 1"/>
    <property type="match status" value="1"/>
</dbReference>
<sequence length="379" mass="40846">MQPTVVILGGGFSSIGTAHKLLKHTQPKVPSLRVVLVSRSTHHYWNIASVRGVVPGAIADDQLFFDIEDGFKRYPDGRFELVVGSVSAIELGDESVTIQTEDGQKLIRYTQLVIATGASYRSQLPFTSIGTHEKTIGALHNLQQQIEAATSITIAGSGPTGVETAAEIACAYGTSKEVTLIVESGAPLSVMRMYIREAAAHGLEALGVKLILNARVKSATQSGSRMLVKLSNGEDHLTDVYLPLFGTRPNTRFVPTQLLDGRGYVKVDKALRVEGLKNVWAVGDVGNLESNQLIYAENQTHHVARNLNAVITGREDQVVDLKPGYSPQIFVTLGKKKGVGQVFNLQMPGFIVSTVKGKTLFTEKGPGMISGKNIVRSSI</sequence>
<comment type="caution">
    <text evidence="6">The sequence shown here is derived from an EMBL/GenBank/DDBJ whole genome shotgun (WGS) entry which is preliminary data.</text>
</comment>
<keyword evidence="7" id="KW-1185">Reference proteome</keyword>
<evidence type="ECO:0000313" key="6">
    <source>
        <dbReference type="EMBL" id="KAJ4245807.1"/>
    </source>
</evidence>
<dbReference type="PRINTS" id="PR00368">
    <property type="entry name" value="FADPNR"/>
</dbReference>
<evidence type="ECO:0000256" key="3">
    <source>
        <dbReference type="ARBA" id="ARBA00022827"/>
    </source>
</evidence>
<dbReference type="SUPFAM" id="SSF51905">
    <property type="entry name" value="FAD/NAD(P)-binding domain"/>
    <property type="match status" value="1"/>
</dbReference>
<dbReference type="GO" id="GO:0050660">
    <property type="term" value="F:flavin adenine dinucleotide binding"/>
    <property type="evidence" value="ECO:0007669"/>
    <property type="project" value="TreeGrafter"/>
</dbReference>
<dbReference type="InterPro" id="IPR023753">
    <property type="entry name" value="FAD/NAD-binding_dom"/>
</dbReference>
<keyword evidence="2" id="KW-0285">Flavoprotein</keyword>
<dbReference type="AlphaFoldDB" id="A0A9W8RNA6"/>
<dbReference type="PANTHER" id="PTHR43735:SF3">
    <property type="entry name" value="FERROPTOSIS SUPPRESSOR PROTEIN 1"/>
    <property type="match status" value="1"/>
</dbReference>
<dbReference type="Gene3D" id="3.50.50.100">
    <property type="match status" value="1"/>
</dbReference>
<proteinExistence type="inferred from homology"/>
<evidence type="ECO:0000256" key="2">
    <source>
        <dbReference type="ARBA" id="ARBA00022630"/>
    </source>
</evidence>
<keyword evidence="4" id="KW-0560">Oxidoreductase</keyword>
<evidence type="ECO:0000256" key="4">
    <source>
        <dbReference type="ARBA" id="ARBA00023002"/>
    </source>
</evidence>
<dbReference type="OrthoDB" id="202203at2759"/>
<evidence type="ECO:0000256" key="1">
    <source>
        <dbReference type="ARBA" id="ARBA00006442"/>
    </source>
</evidence>
<dbReference type="GO" id="GO:0004174">
    <property type="term" value="F:electron-transferring-flavoprotein dehydrogenase activity"/>
    <property type="evidence" value="ECO:0007669"/>
    <property type="project" value="TreeGrafter"/>
</dbReference>
<dbReference type="GO" id="GO:0005737">
    <property type="term" value="C:cytoplasm"/>
    <property type="evidence" value="ECO:0007669"/>
    <property type="project" value="TreeGrafter"/>
</dbReference>
<evidence type="ECO:0000259" key="5">
    <source>
        <dbReference type="Pfam" id="PF07992"/>
    </source>
</evidence>
<dbReference type="EMBL" id="JAOQAZ010000045">
    <property type="protein sequence ID" value="KAJ4245807.1"/>
    <property type="molecule type" value="Genomic_DNA"/>
</dbReference>
<dbReference type="InterPro" id="IPR036188">
    <property type="entry name" value="FAD/NAD-bd_sf"/>
</dbReference>
<organism evidence="6 7">
    <name type="scientific">Fusarium torreyae</name>
    <dbReference type="NCBI Taxonomy" id="1237075"/>
    <lineage>
        <taxon>Eukaryota</taxon>
        <taxon>Fungi</taxon>
        <taxon>Dikarya</taxon>
        <taxon>Ascomycota</taxon>
        <taxon>Pezizomycotina</taxon>
        <taxon>Sordariomycetes</taxon>
        <taxon>Hypocreomycetidae</taxon>
        <taxon>Hypocreales</taxon>
        <taxon>Nectriaceae</taxon>
        <taxon>Fusarium</taxon>
    </lineage>
</organism>
<gene>
    <name evidence="6" type="ORF">NW762_013931</name>
</gene>
<evidence type="ECO:0000313" key="7">
    <source>
        <dbReference type="Proteomes" id="UP001152049"/>
    </source>
</evidence>
<reference evidence="6" key="1">
    <citation type="submission" date="2022-09" db="EMBL/GenBank/DDBJ databases">
        <title>Fusarium specimens isolated from Avocado Roots.</title>
        <authorList>
            <person name="Stajich J."/>
            <person name="Roper C."/>
            <person name="Heimlech-Rivalta G."/>
        </authorList>
    </citation>
    <scope>NUCLEOTIDE SEQUENCE</scope>
    <source>
        <strain evidence="6">CF00136</strain>
    </source>
</reference>
<accession>A0A9W8RNA6</accession>
<dbReference type="Pfam" id="PF07992">
    <property type="entry name" value="Pyr_redox_2"/>
    <property type="match status" value="1"/>
</dbReference>
<feature type="domain" description="FAD/NAD(P)-binding" evidence="5">
    <location>
        <begin position="4"/>
        <end position="286"/>
    </location>
</feature>